<dbReference type="GO" id="GO:0005829">
    <property type="term" value="C:cytosol"/>
    <property type="evidence" value="ECO:0007669"/>
    <property type="project" value="TreeGrafter"/>
</dbReference>
<dbReference type="InterPro" id="IPR011051">
    <property type="entry name" value="RmlC_Cupin_sf"/>
</dbReference>
<keyword evidence="14" id="KW-1185">Reference proteome</keyword>
<keyword evidence="4 10" id="KW-0479">Metal-binding</keyword>
<accession>A0A4V1Z2A2</accession>
<dbReference type="GO" id="GO:0009298">
    <property type="term" value="P:GDP-mannose biosynthetic process"/>
    <property type="evidence" value="ECO:0007669"/>
    <property type="project" value="InterPro"/>
</dbReference>
<evidence type="ECO:0000256" key="1">
    <source>
        <dbReference type="ARBA" id="ARBA00000757"/>
    </source>
</evidence>
<dbReference type="PANTHER" id="PTHR10309">
    <property type="entry name" value="MANNOSE-6-PHOSPHATE ISOMERASE"/>
    <property type="match status" value="1"/>
</dbReference>
<dbReference type="InterPro" id="IPR001250">
    <property type="entry name" value="Man6P_Isoase-1"/>
</dbReference>
<dbReference type="Proteomes" id="UP000291189">
    <property type="component" value="Unassembled WGS sequence"/>
</dbReference>
<evidence type="ECO:0000256" key="7">
    <source>
        <dbReference type="ARBA" id="ARBA00029741"/>
    </source>
</evidence>
<dbReference type="GO" id="GO:0005975">
    <property type="term" value="P:carbohydrate metabolic process"/>
    <property type="evidence" value="ECO:0007669"/>
    <property type="project" value="InterPro"/>
</dbReference>
<dbReference type="EC" id="5.3.1.8" evidence="3"/>
<dbReference type="RefSeq" id="WP_129986138.1">
    <property type="nucleotide sequence ID" value="NZ_SDPU01000014.1"/>
</dbReference>
<evidence type="ECO:0000259" key="11">
    <source>
        <dbReference type="Pfam" id="PF20511"/>
    </source>
</evidence>
<keyword evidence="5 10" id="KW-0862">Zinc</keyword>
<evidence type="ECO:0000256" key="4">
    <source>
        <dbReference type="ARBA" id="ARBA00022723"/>
    </source>
</evidence>
<dbReference type="InterPro" id="IPR046457">
    <property type="entry name" value="PMI_typeI_cat"/>
</dbReference>
<organism evidence="13 14">
    <name type="scientific">Nocardioides iriomotensis</name>
    <dbReference type="NCBI Taxonomy" id="715784"/>
    <lineage>
        <taxon>Bacteria</taxon>
        <taxon>Bacillati</taxon>
        <taxon>Actinomycetota</taxon>
        <taxon>Actinomycetes</taxon>
        <taxon>Propionibacteriales</taxon>
        <taxon>Nocardioidaceae</taxon>
        <taxon>Nocardioides</taxon>
    </lineage>
</organism>
<sequence>MYRLENPVRHYAWGSRTHIPKLLGVPPDGEPWAELWLGAHPSAPSRVDGDGTLDALLAADAETLLGPRLRATFGDRLPFLMKLLAAAEPLSLQVHPTSERARIRHAAQDAAGIPLDAPERTYPDSSHKPELIYALTRFEGMAGFRDPVKTAAILRGLGLPWLDEIAATIEASATPFQTLRGVVTDMLALSGQHLSHRLQQLRAAAASAELGLHAAVAGRRGSLNEDPTAVERESVRVYAATTQLVDRYPNDPGVLVTLLLNHVVLAPGEAMFIDAGVIHAYTSGFGVEIMAASDNVLRAGLTPKHVDIPELLEVTNFTPMPPPLWAANGDATCTVLSPPVAEFELVVHRLASTVELAATAQVVLCLEGQVTVSTAAGSEALRVGESVFVGAGDGAATIDGHGRVAVGRPAH</sequence>
<dbReference type="OrthoDB" id="9792649at2"/>
<comment type="similarity">
    <text evidence="2">Belongs to the mannose-6-phosphate isomerase type 1 family.</text>
</comment>
<dbReference type="PIRSF" id="PIRSF001480">
    <property type="entry name" value="Mannose-6-phosphate_isomerase"/>
    <property type="match status" value="1"/>
</dbReference>
<evidence type="ECO:0000256" key="2">
    <source>
        <dbReference type="ARBA" id="ARBA00010772"/>
    </source>
</evidence>
<dbReference type="InterPro" id="IPR016305">
    <property type="entry name" value="Mannose-6-P_Isomerase"/>
</dbReference>
<comment type="cofactor">
    <cofactor evidence="10">
        <name>Zn(2+)</name>
        <dbReference type="ChEBI" id="CHEBI:29105"/>
    </cofactor>
    <text evidence="10">Binds 1 zinc ion per subunit.</text>
</comment>
<dbReference type="Pfam" id="PF20511">
    <property type="entry name" value="PMI_typeI_cat"/>
    <property type="match status" value="1"/>
</dbReference>
<name>A0A4V1Z2A2_9ACTN</name>
<comment type="caution">
    <text evidence="13">The sequence shown here is derived from an EMBL/GenBank/DDBJ whole genome shotgun (WGS) entry which is preliminary data.</text>
</comment>
<evidence type="ECO:0000256" key="5">
    <source>
        <dbReference type="ARBA" id="ARBA00022833"/>
    </source>
</evidence>
<evidence type="ECO:0000256" key="10">
    <source>
        <dbReference type="PIRSR" id="PIRSR001480-2"/>
    </source>
</evidence>
<dbReference type="GO" id="GO:0008270">
    <property type="term" value="F:zinc ion binding"/>
    <property type="evidence" value="ECO:0007669"/>
    <property type="project" value="InterPro"/>
</dbReference>
<feature type="binding site" evidence="10">
    <location>
        <position position="279"/>
    </location>
    <ligand>
        <name>Zn(2+)</name>
        <dbReference type="ChEBI" id="CHEBI:29105"/>
    </ligand>
</feature>
<feature type="binding site" evidence="10">
    <location>
        <position position="95"/>
    </location>
    <ligand>
        <name>Zn(2+)</name>
        <dbReference type="ChEBI" id="CHEBI:29105"/>
    </ligand>
</feature>
<proteinExistence type="inferred from homology"/>
<feature type="active site" evidence="9">
    <location>
        <position position="298"/>
    </location>
</feature>
<evidence type="ECO:0000256" key="9">
    <source>
        <dbReference type="PIRSR" id="PIRSR001480-1"/>
    </source>
</evidence>
<dbReference type="PANTHER" id="PTHR10309:SF0">
    <property type="entry name" value="MANNOSE-6-PHOSPHATE ISOMERASE"/>
    <property type="match status" value="1"/>
</dbReference>
<evidence type="ECO:0000256" key="8">
    <source>
        <dbReference type="ARBA" id="ARBA00030762"/>
    </source>
</evidence>
<protein>
    <recommendedName>
        <fullName evidence="3">mannose-6-phosphate isomerase</fullName>
        <ecNumber evidence="3">5.3.1.8</ecNumber>
    </recommendedName>
    <alternativeName>
        <fullName evidence="7">Phosphohexomutase</fullName>
    </alternativeName>
    <alternativeName>
        <fullName evidence="8">Phosphomannose isomerase</fullName>
    </alternativeName>
</protein>
<evidence type="ECO:0000259" key="12">
    <source>
        <dbReference type="Pfam" id="PF21621"/>
    </source>
</evidence>
<feature type="binding site" evidence="10">
    <location>
        <position position="93"/>
    </location>
    <ligand>
        <name>Zn(2+)</name>
        <dbReference type="ChEBI" id="CHEBI:29105"/>
    </ligand>
</feature>
<feature type="domain" description="Mannose-6-phosphate isomerase cupin" evidence="12">
    <location>
        <begin position="341"/>
        <end position="406"/>
    </location>
</feature>
<evidence type="ECO:0000256" key="6">
    <source>
        <dbReference type="ARBA" id="ARBA00023235"/>
    </source>
</evidence>
<dbReference type="Gene3D" id="2.60.120.10">
    <property type="entry name" value="Jelly Rolls"/>
    <property type="match status" value="2"/>
</dbReference>
<dbReference type="Pfam" id="PF21621">
    <property type="entry name" value="MPI_cupin_dom"/>
    <property type="match status" value="1"/>
</dbReference>
<comment type="catalytic activity">
    <reaction evidence="1">
        <text>D-mannose 6-phosphate = D-fructose 6-phosphate</text>
        <dbReference type="Rhea" id="RHEA:12356"/>
        <dbReference type="ChEBI" id="CHEBI:58735"/>
        <dbReference type="ChEBI" id="CHEBI:61527"/>
        <dbReference type="EC" id="5.3.1.8"/>
    </reaction>
</comment>
<dbReference type="PRINTS" id="PR00714">
    <property type="entry name" value="MAN6PISMRASE"/>
</dbReference>
<dbReference type="AlphaFoldDB" id="A0A4V1Z2A2"/>
<evidence type="ECO:0000313" key="13">
    <source>
        <dbReference type="EMBL" id="RYU13696.1"/>
    </source>
</evidence>
<evidence type="ECO:0000256" key="3">
    <source>
        <dbReference type="ARBA" id="ARBA00011956"/>
    </source>
</evidence>
<keyword evidence="6 13" id="KW-0413">Isomerase</keyword>
<dbReference type="SUPFAM" id="SSF51182">
    <property type="entry name" value="RmlC-like cupins"/>
    <property type="match status" value="1"/>
</dbReference>
<feature type="domain" description="Phosphomannose isomerase type I catalytic" evidence="11">
    <location>
        <begin position="1"/>
        <end position="145"/>
    </location>
</feature>
<dbReference type="EMBL" id="SDPU01000014">
    <property type="protein sequence ID" value="RYU13696.1"/>
    <property type="molecule type" value="Genomic_DNA"/>
</dbReference>
<feature type="binding site" evidence="10">
    <location>
        <position position="130"/>
    </location>
    <ligand>
        <name>Zn(2+)</name>
        <dbReference type="ChEBI" id="CHEBI:29105"/>
    </ligand>
</feature>
<dbReference type="InterPro" id="IPR014710">
    <property type="entry name" value="RmlC-like_jellyroll"/>
</dbReference>
<reference evidence="13 14" key="1">
    <citation type="submission" date="2019-01" db="EMBL/GenBank/DDBJ databases">
        <title>Nocardioides guangzhouensis sp. nov., an actinobacterium isolated from soil.</title>
        <authorList>
            <person name="Fu Y."/>
            <person name="Cai Y."/>
            <person name="Lin Z."/>
            <person name="Chen P."/>
        </authorList>
    </citation>
    <scope>NUCLEOTIDE SEQUENCE [LARGE SCALE GENOMIC DNA]</scope>
    <source>
        <strain evidence="13 14">NBRC 105384</strain>
    </source>
</reference>
<dbReference type="Gene3D" id="1.10.441.10">
    <property type="entry name" value="Phosphomannose Isomerase, domain 2"/>
    <property type="match status" value="1"/>
</dbReference>
<evidence type="ECO:0000313" key="14">
    <source>
        <dbReference type="Proteomes" id="UP000291189"/>
    </source>
</evidence>
<gene>
    <name evidence="13" type="primary">manA</name>
    <name evidence="13" type="ORF">ETU37_05495</name>
</gene>
<dbReference type="CDD" id="cd07011">
    <property type="entry name" value="cupin_PMI_type_I_N"/>
    <property type="match status" value="1"/>
</dbReference>
<dbReference type="InterPro" id="IPR049071">
    <property type="entry name" value="MPI_cupin_dom"/>
</dbReference>
<dbReference type="NCBIfam" id="TIGR00218">
    <property type="entry name" value="manA"/>
    <property type="match status" value="1"/>
</dbReference>
<dbReference type="GO" id="GO:0004476">
    <property type="term" value="F:mannose-6-phosphate isomerase activity"/>
    <property type="evidence" value="ECO:0007669"/>
    <property type="project" value="UniProtKB-EC"/>
</dbReference>